<protein>
    <recommendedName>
        <fullName evidence="4">OmpA-like domain-containing protein</fullName>
    </recommendedName>
</protein>
<dbReference type="EMBL" id="RJJR01000018">
    <property type="protein sequence ID" value="RNI33608.1"/>
    <property type="molecule type" value="Genomic_DNA"/>
</dbReference>
<feature type="transmembrane region" description="Helical" evidence="1">
    <location>
        <begin position="12"/>
        <end position="33"/>
    </location>
</feature>
<organism evidence="2 3">
    <name type="scientific">Hanamia caeni</name>
    <dbReference type="NCBI Taxonomy" id="2294116"/>
    <lineage>
        <taxon>Bacteria</taxon>
        <taxon>Pseudomonadati</taxon>
        <taxon>Bacteroidota</taxon>
        <taxon>Chitinophagia</taxon>
        <taxon>Chitinophagales</taxon>
        <taxon>Chitinophagaceae</taxon>
        <taxon>Hanamia</taxon>
    </lineage>
</organism>
<dbReference type="Proteomes" id="UP000267223">
    <property type="component" value="Unassembled WGS sequence"/>
</dbReference>
<keyword evidence="1" id="KW-0472">Membrane</keyword>
<dbReference type="AlphaFoldDB" id="A0A3M9N9H5"/>
<evidence type="ECO:0000313" key="3">
    <source>
        <dbReference type="Proteomes" id="UP000267223"/>
    </source>
</evidence>
<keyword evidence="1" id="KW-1133">Transmembrane helix</keyword>
<proteinExistence type="predicted"/>
<keyword evidence="3" id="KW-1185">Reference proteome</keyword>
<reference evidence="2 3" key="1">
    <citation type="submission" date="2018-11" db="EMBL/GenBank/DDBJ databases">
        <title>Draft genome sequence of Ferruginibacter sp. BO-59.</title>
        <authorList>
            <person name="Im W.T."/>
        </authorList>
    </citation>
    <scope>NUCLEOTIDE SEQUENCE [LARGE SCALE GENOMIC DNA]</scope>
    <source>
        <strain evidence="2 3">BO-59</strain>
    </source>
</reference>
<dbReference type="OrthoDB" id="1036975at2"/>
<comment type="caution">
    <text evidence="2">The sequence shown here is derived from an EMBL/GenBank/DDBJ whole genome shotgun (WGS) entry which is preliminary data.</text>
</comment>
<dbReference type="Gene3D" id="3.30.1330.60">
    <property type="entry name" value="OmpA-like domain"/>
    <property type="match status" value="1"/>
</dbReference>
<dbReference type="InterPro" id="IPR036737">
    <property type="entry name" value="OmpA-like_sf"/>
</dbReference>
<evidence type="ECO:0000256" key="1">
    <source>
        <dbReference type="SAM" id="Phobius"/>
    </source>
</evidence>
<evidence type="ECO:0000313" key="2">
    <source>
        <dbReference type="EMBL" id="RNI33608.1"/>
    </source>
</evidence>
<name>A0A3M9N9H5_9BACT</name>
<keyword evidence="1" id="KW-0812">Transmembrane</keyword>
<sequence>MESIGEKNKDFFWPSYVDLMTGLFAIVLVLFVLSFKLFNDKKKEITEEKNKFEVLADQYTRIKKVDEQIQALEQTGTFVYDEKYKRFIVKDFIGKEIFEREEYKIKPEFLLIAIKAGNEIKKLINSFPSNENIKFLILIEGSCAYGEGMNKQGDGTYILSYRRALALHKLWQEKNIFDPTKTEIIVSGSGFFGVGRDPHEENNKRFLIQIIPKINK</sequence>
<evidence type="ECO:0008006" key="4">
    <source>
        <dbReference type="Google" id="ProtNLM"/>
    </source>
</evidence>
<dbReference type="RefSeq" id="WP_123122233.1">
    <property type="nucleotide sequence ID" value="NZ_RJJR01000018.1"/>
</dbReference>
<gene>
    <name evidence="2" type="ORF">EFY79_18485</name>
</gene>
<accession>A0A3M9N9H5</accession>